<dbReference type="GO" id="GO:0006511">
    <property type="term" value="P:ubiquitin-dependent protein catabolic process"/>
    <property type="evidence" value="ECO:0000318"/>
    <property type="project" value="GO_Central"/>
</dbReference>
<dbReference type="SUPFAM" id="SSF56204">
    <property type="entry name" value="Hect, E3 ligase catalytic domain"/>
    <property type="match status" value="1"/>
</dbReference>
<evidence type="ECO:0000256" key="1">
    <source>
        <dbReference type="ARBA" id="ARBA00000885"/>
    </source>
</evidence>
<evidence type="ECO:0000256" key="4">
    <source>
        <dbReference type="ARBA" id="ARBA00022679"/>
    </source>
</evidence>
<evidence type="ECO:0000256" key="2">
    <source>
        <dbReference type="ARBA" id="ARBA00004906"/>
    </source>
</evidence>
<dbReference type="AlphaFoldDB" id="Q75BG8"/>
<dbReference type="FunCoup" id="Q75BG8">
    <property type="interactions" value="452"/>
</dbReference>
<dbReference type="Pfam" id="PF00632">
    <property type="entry name" value="HECT"/>
    <property type="match status" value="1"/>
</dbReference>
<dbReference type="FunFam" id="3.30.2410.10:FF:000017">
    <property type="entry name" value="E3 ubiquitin-protein ligase UPL7"/>
    <property type="match status" value="1"/>
</dbReference>
<dbReference type="Gene3D" id="3.30.2160.10">
    <property type="entry name" value="Hect, E3 ligase catalytic domain"/>
    <property type="match status" value="1"/>
</dbReference>
<dbReference type="RefSeq" id="NP_983816.1">
    <property type="nucleotide sequence ID" value="NM_209169.1"/>
</dbReference>
<dbReference type="GO" id="GO:0034450">
    <property type="term" value="F:ubiquitin-ubiquitin ligase activity"/>
    <property type="evidence" value="ECO:0007669"/>
    <property type="project" value="EnsemblFungi"/>
</dbReference>
<dbReference type="eggNOG" id="KOG0942">
    <property type="taxonomic scope" value="Eukaryota"/>
</dbReference>
<dbReference type="PROSITE" id="PS50237">
    <property type="entry name" value="HECT"/>
    <property type="match status" value="1"/>
</dbReference>
<reference evidence="9" key="2">
    <citation type="journal article" date="2013" name="G3 (Bethesda)">
        <title>Genomes of Ashbya fungi isolated from insects reveal four mating-type loci, numerous translocations, lack of transposons, and distinct gene duplications.</title>
        <authorList>
            <person name="Dietrich F.S."/>
            <person name="Voegeli S."/>
            <person name="Kuo S."/>
            <person name="Philippsen P."/>
        </authorList>
    </citation>
    <scope>GENOME REANNOTATION</scope>
    <source>
        <strain evidence="9">ATCC 10895 / CBS 109.51 / FGSC 9923 / NRRL Y-1056</strain>
    </source>
</reference>
<dbReference type="GO" id="GO:0034605">
    <property type="term" value="P:cellular response to heat"/>
    <property type="evidence" value="ECO:0007669"/>
    <property type="project" value="EnsemblFungi"/>
</dbReference>
<evidence type="ECO:0000313" key="8">
    <source>
        <dbReference type="EMBL" id="AAS51640.1"/>
    </source>
</evidence>
<evidence type="ECO:0000313" key="9">
    <source>
        <dbReference type="Proteomes" id="UP000000591"/>
    </source>
</evidence>
<dbReference type="GO" id="GO:0005829">
    <property type="term" value="C:cytosol"/>
    <property type="evidence" value="ECO:0007669"/>
    <property type="project" value="EnsemblFungi"/>
</dbReference>
<dbReference type="GO" id="GO:0005634">
    <property type="term" value="C:nucleus"/>
    <property type="evidence" value="ECO:0007669"/>
    <property type="project" value="EnsemblFungi"/>
</dbReference>
<dbReference type="Gene3D" id="3.30.2410.10">
    <property type="entry name" value="Hect, E3 ligase catalytic domain"/>
    <property type="match status" value="1"/>
</dbReference>
<keyword evidence="5 6" id="KW-0833">Ubl conjugation pathway</keyword>
<protein>
    <recommendedName>
        <fullName evidence="3">HECT-type E3 ubiquitin transferase</fullName>
        <ecNumber evidence="3">2.3.2.26</ecNumber>
    </recommendedName>
</protein>
<dbReference type="Proteomes" id="UP000000591">
    <property type="component" value="Chromosome IV"/>
</dbReference>
<dbReference type="OrthoDB" id="8068875at2759"/>
<dbReference type="PANTHER" id="PTHR45700">
    <property type="entry name" value="UBIQUITIN-PROTEIN LIGASE E3C"/>
    <property type="match status" value="1"/>
</dbReference>
<accession>Q75BG8</accession>
<dbReference type="EC" id="2.3.2.26" evidence="3"/>
<reference evidence="8 9" key="1">
    <citation type="journal article" date="2004" name="Science">
        <title>The Ashbya gossypii genome as a tool for mapping the ancient Saccharomyces cerevisiae genome.</title>
        <authorList>
            <person name="Dietrich F.S."/>
            <person name="Voegeli S."/>
            <person name="Brachat S."/>
            <person name="Lerch A."/>
            <person name="Gates K."/>
            <person name="Steiner S."/>
            <person name="Mohr C."/>
            <person name="Pohlmann R."/>
            <person name="Luedi P."/>
            <person name="Choi S."/>
            <person name="Wing R.A."/>
            <person name="Flavier A."/>
            <person name="Gaffney T.D."/>
            <person name="Philippsen P."/>
        </authorList>
    </citation>
    <scope>NUCLEOTIDE SEQUENCE [LARGE SCALE GENOMIC DNA]</scope>
    <source>
        <strain evidence="9">ATCC 10895 / CBS 109.51 / FGSC 9923 / NRRL Y-1056</strain>
    </source>
</reference>
<dbReference type="SMART" id="SM00119">
    <property type="entry name" value="HECTc"/>
    <property type="match status" value="1"/>
</dbReference>
<dbReference type="GO" id="GO:0000502">
    <property type="term" value="C:proteasome complex"/>
    <property type="evidence" value="ECO:0007669"/>
    <property type="project" value="EnsemblFungi"/>
</dbReference>
<comment type="catalytic activity">
    <reaction evidence="1">
        <text>S-ubiquitinyl-[E2 ubiquitin-conjugating enzyme]-L-cysteine + [acceptor protein]-L-lysine = [E2 ubiquitin-conjugating enzyme]-L-cysteine + N(6)-ubiquitinyl-[acceptor protein]-L-lysine.</text>
        <dbReference type="EC" id="2.3.2.26"/>
    </reaction>
</comment>
<dbReference type="GO" id="GO:0036503">
    <property type="term" value="P:ERAD pathway"/>
    <property type="evidence" value="ECO:0007669"/>
    <property type="project" value="EnsemblFungi"/>
</dbReference>
<feature type="active site" description="Glycyl thioester intermediate" evidence="6">
    <location>
        <position position="901"/>
    </location>
</feature>
<dbReference type="InterPro" id="IPR044611">
    <property type="entry name" value="E3A/B/C-like"/>
</dbReference>
<organism evidence="8 9">
    <name type="scientific">Eremothecium gossypii (strain ATCC 10895 / CBS 109.51 / FGSC 9923 / NRRL Y-1056)</name>
    <name type="common">Yeast</name>
    <name type="synonym">Ashbya gossypii</name>
    <dbReference type="NCBI Taxonomy" id="284811"/>
    <lineage>
        <taxon>Eukaryota</taxon>
        <taxon>Fungi</taxon>
        <taxon>Dikarya</taxon>
        <taxon>Ascomycota</taxon>
        <taxon>Saccharomycotina</taxon>
        <taxon>Saccharomycetes</taxon>
        <taxon>Saccharomycetales</taxon>
        <taxon>Saccharomycetaceae</taxon>
        <taxon>Eremothecium</taxon>
    </lineage>
</organism>
<dbReference type="GO" id="GO:0000209">
    <property type="term" value="P:protein polyubiquitination"/>
    <property type="evidence" value="ECO:0000318"/>
    <property type="project" value="GO_Central"/>
</dbReference>
<dbReference type="OMA" id="IIAPHWM"/>
<evidence type="ECO:0000256" key="3">
    <source>
        <dbReference type="ARBA" id="ARBA00012485"/>
    </source>
</evidence>
<dbReference type="Gene3D" id="3.90.1750.10">
    <property type="entry name" value="Hect, E3 ligase catalytic domains"/>
    <property type="match status" value="1"/>
</dbReference>
<dbReference type="GeneID" id="4619951"/>
<dbReference type="InterPro" id="IPR000569">
    <property type="entry name" value="HECT_dom"/>
</dbReference>
<sequence length="933" mass="105273">MLNFSGSTKRRNVNLGSSKKINKSELIEKARLERERRAQEKRIQESTLCIQRCARRWTARRRVLGSLDGVAAREYGTQILVAFGAGILHYARGDAVAAVVEACSVDSATAYWRCTELLEQVARGGETGLVRQLLDKLNAAGARPLTDAGAAPGGRLQRIERLVGARLRVLEAMRGELTRRDMNALLAVVPSGGEMRGDEAVQWAALYGVEQARVRVRANLLCYLRELAQRLSPEVVLQQGPCSVDTIYYLTYLFAERLGRDPDAIYAVLCACIDQHKSFEFDSGSFFFQYVEGIYSYRTASLLAGYLRTHSVPTASQYAKVFLDRAPSPRQAEVLLLGIVADADAMQRLVQECKTSGAVTSASFSLLTECLDIYLSYVNDTVLLGPKSNFPLEDLVVFCNLVRDAISQALRAEHDYEVNKMRRALSLLQKLYIRDRRTNFLSAAKGDDFWVIADTTVKNCDITSLLLYFDEFYREQLDLFLAQGRARHEVPSGDLVAWENDIKVKFFSEKSSKHASWGSLALRKFELVLRAPFLLPFRERVAYFETLIHHDRRRLQGRHTGPALRLPDLYFPSSRRQRAIISRNNILEDAYEAYNPLGEDFKDQLAVTFINEFGPEAGIDGGGITKEFLTSVSDEGFNKDKYRLFKANSVYELYPSDAATSPQQLQYLHFLGKVLGKCLYEKVLIDVHFADFFLHKLLSTSKNMACSFDNLPSFDRELYDNLNKLFDMSTAELQLLDLRMEIVDENTMKIVELVPGGSQIPVTTTNVRQYALAVASYRMNSQLARATFYFQTGMAVIIPPHWIAIFSSSELSKLISGGGRDIDLADLRANVTYGGYVESDPTIQHLWQLLLEFTPEQRCKFIKFATSVPRAPLLGFQMLNPKFGIRNAGTDYNRLPTASTCVNLLKLPDYQDKDLLREKLLYAINSEARFDLS</sequence>
<keyword evidence="4" id="KW-0808">Transferase</keyword>
<dbReference type="GO" id="GO:0061630">
    <property type="term" value="F:ubiquitin protein ligase activity"/>
    <property type="evidence" value="ECO:0000318"/>
    <property type="project" value="GO_Central"/>
</dbReference>
<evidence type="ECO:0000259" key="7">
    <source>
        <dbReference type="PROSITE" id="PS50237"/>
    </source>
</evidence>
<dbReference type="KEGG" id="ago:AGOS_ADL280W"/>
<dbReference type="InterPro" id="IPR035983">
    <property type="entry name" value="Hect_E3_ubiquitin_ligase"/>
</dbReference>
<gene>
    <name evidence="8" type="ORF">AGOS_ADL280W</name>
</gene>
<proteinExistence type="predicted"/>
<dbReference type="HOGENOM" id="CLU_002173_2_3_1"/>
<dbReference type="GO" id="GO:0071629">
    <property type="term" value="P:cytoplasm protein quality control by the ubiquitin-proteasome system"/>
    <property type="evidence" value="ECO:0007669"/>
    <property type="project" value="EnsemblFungi"/>
</dbReference>
<comment type="pathway">
    <text evidence="2">Protein modification; protein ubiquitination.</text>
</comment>
<dbReference type="InParanoid" id="Q75BG8"/>
<dbReference type="PANTHER" id="PTHR45700:SF2">
    <property type="entry name" value="UBIQUITIN-PROTEIN LIGASE E3C"/>
    <property type="match status" value="1"/>
</dbReference>
<name>Q75BG8_EREGS</name>
<feature type="domain" description="HECT" evidence="7">
    <location>
        <begin position="597"/>
        <end position="933"/>
    </location>
</feature>
<dbReference type="STRING" id="284811.Q75BG8"/>
<dbReference type="CDD" id="cd00078">
    <property type="entry name" value="HECTc"/>
    <property type="match status" value="1"/>
</dbReference>
<dbReference type="EMBL" id="AE016817">
    <property type="protein sequence ID" value="AAS51640.1"/>
    <property type="molecule type" value="Genomic_DNA"/>
</dbReference>
<evidence type="ECO:0000256" key="5">
    <source>
        <dbReference type="ARBA" id="ARBA00022786"/>
    </source>
</evidence>
<evidence type="ECO:0000256" key="6">
    <source>
        <dbReference type="PROSITE-ProRule" id="PRU00104"/>
    </source>
</evidence>
<keyword evidence="9" id="KW-1185">Reference proteome</keyword>
<dbReference type="GO" id="GO:0010994">
    <property type="term" value="P:free ubiquitin chain polymerization"/>
    <property type="evidence" value="ECO:0007669"/>
    <property type="project" value="EnsemblFungi"/>
</dbReference>